<evidence type="ECO:0000259" key="3">
    <source>
        <dbReference type="Pfam" id="PF01551"/>
    </source>
</evidence>
<comment type="caution">
    <text evidence="4">The sequence shown here is derived from an EMBL/GenBank/DDBJ whole genome shotgun (WGS) entry which is preliminary data.</text>
</comment>
<feature type="domain" description="M23ase beta-sheet core" evidence="3">
    <location>
        <begin position="324"/>
        <end position="411"/>
    </location>
</feature>
<evidence type="ECO:0000313" key="5">
    <source>
        <dbReference type="Proteomes" id="UP001210261"/>
    </source>
</evidence>
<sequence>MILRIVCCVFIGLIIGLHANIDQKINKNKDALQEKKQQESQINKKLEEIGKKVNKQKDETNALQKVIEESEKNITKNQKEYDEKSKLIKTLSSSQEDLFKKRKQIEQEIIDLVIKDVSFTILLNDFKPESIQDLITEESFKILNKNTKDNIINLSEEQKKVVTTLQNLQQDIDNLKKFIDSENKKKEHLKALRDKEIKLLSSYENEMKKYNNELQTIVKERDSIQEILVNLNILKSQELEKQKKKEELAKKETIVPKEAPKTQEPTKQVPKNDFDVRQVASSYHNISTTKYKGSKTIPPLDNYEIEKRFGPYYDPVYKMKVFNESITITPKGDDKVKSVLDGKVVFAKDTPILKRVVIIEHKNNMHTIYAQLDKIAPTIKPGSNVKKGYTIGRVDKSLKFEVTLKDKHIDPLELITSK</sequence>
<proteinExistence type="predicted"/>
<protein>
    <submittedName>
        <fullName evidence="4">Peptidoglycan DD-metalloendopeptidase family protein</fullName>
    </submittedName>
</protein>
<dbReference type="Gene3D" id="2.70.70.10">
    <property type="entry name" value="Glucose Permease (Domain IIA)"/>
    <property type="match status" value="1"/>
</dbReference>
<dbReference type="PANTHER" id="PTHR21666">
    <property type="entry name" value="PEPTIDASE-RELATED"/>
    <property type="match status" value="1"/>
</dbReference>
<gene>
    <name evidence="4" type="ORF">PF021_03960</name>
</gene>
<keyword evidence="1" id="KW-0732">Signal</keyword>
<accession>A0ABT4VDQ1</accession>
<keyword evidence="2" id="KW-0175">Coiled coil</keyword>
<keyword evidence="5" id="KW-1185">Reference proteome</keyword>
<evidence type="ECO:0000313" key="4">
    <source>
        <dbReference type="EMBL" id="MDA3968826.1"/>
    </source>
</evidence>
<dbReference type="InterPro" id="IPR011055">
    <property type="entry name" value="Dup_hybrid_motif"/>
</dbReference>
<dbReference type="SUPFAM" id="SSF51261">
    <property type="entry name" value="Duplicated hybrid motif"/>
    <property type="match status" value="1"/>
</dbReference>
<dbReference type="InterPro" id="IPR016047">
    <property type="entry name" value="M23ase_b-sheet_dom"/>
</dbReference>
<reference evidence="4 5" key="1">
    <citation type="submission" date="2023-01" db="EMBL/GenBank/DDBJ databases">
        <title>Description of Helicobacter ibis sp. nov. isolated from faecal droppings of black-faced ibis (Theristicus melanopis).</title>
        <authorList>
            <person name="Lopez-Cantillo M."/>
            <person name="Vidal-Veuthey B."/>
            <person name="Mella A."/>
            <person name="De La Haba R."/>
            <person name="Collado L."/>
        </authorList>
    </citation>
    <scope>NUCLEOTIDE SEQUENCE [LARGE SCALE GENOMIC DNA]</scope>
    <source>
        <strain evidence="4 5">A82</strain>
    </source>
</reference>
<dbReference type="PANTHER" id="PTHR21666:SF289">
    <property type="entry name" value="L-ALA--D-GLU ENDOPEPTIDASE"/>
    <property type="match status" value="1"/>
</dbReference>
<feature type="coiled-coil region" evidence="2">
    <location>
        <begin position="151"/>
        <end position="254"/>
    </location>
</feature>
<organism evidence="4 5">
    <name type="scientific">Helicobacter ibis</name>
    <dbReference type="NCBI Taxonomy" id="2962633"/>
    <lineage>
        <taxon>Bacteria</taxon>
        <taxon>Pseudomonadati</taxon>
        <taxon>Campylobacterota</taxon>
        <taxon>Epsilonproteobacteria</taxon>
        <taxon>Campylobacterales</taxon>
        <taxon>Helicobacteraceae</taxon>
        <taxon>Helicobacter</taxon>
    </lineage>
</organism>
<dbReference type="EMBL" id="JAQHXR010000002">
    <property type="protein sequence ID" value="MDA3968826.1"/>
    <property type="molecule type" value="Genomic_DNA"/>
</dbReference>
<evidence type="ECO:0000256" key="2">
    <source>
        <dbReference type="SAM" id="Coils"/>
    </source>
</evidence>
<evidence type="ECO:0000256" key="1">
    <source>
        <dbReference type="ARBA" id="ARBA00022729"/>
    </source>
</evidence>
<name>A0ABT4VDQ1_9HELI</name>
<dbReference type="Pfam" id="PF01551">
    <property type="entry name" value="Peptidase_M23"/>
    <property type="match status" value="1"/>
</dbReference>
<dbReference type="CDD" id="cd12797">
    <property type="entry name" value="M23_peptidase"/>
    <property type="match status" value="1"/>
</dbReference>
<dbReference type="InterPro" id="IPR050570">
    <property type="entry name" value="Cell_wall_metabolism_enzyme"/>
</dbReference>
<dbReference type="Proteomes" id="UP001210261">
    <property type="component" value="Unassembled WGS sequence"/>
</dbReference>
<dbReference type="RefSeq" id="WP_271021121.1">
    <property type="nucleotide sequence ID" value="NZ_JAQHXR010000002.1"/>
</dbReference>
<feature type="coiled-coil region" evidence="2">
    <location>
        <begin position="18"/>
        <end position="87"/>
    </location>
</feature>